<keyword evidence="5" id="KW-0500">Molybdenum</keyword>
<keyword evidence="8" id="KW-0677">Repeat</keyword>
<dbReference type="Proteomes" id="UP000502508">
    <property type="component" value="Chromosome"/>
</dbReference>
<dbReference type="SUPFAM" id="SSF54292">
    <property type="entry name" value="2Fe-2S ferredoxin-like"/>
    <property type="match status" value="1"/>
</dbReference>
<dbReference type="InterPro" id="IPR050123">
    <property type="entry name" value="Prok_molybdopt-oxidoreductase"/>
</dbReference>
<dbReference type="SUPFAM" id="SSF53706">
    <property type="entry name" value="Formate dehydrogenase/DMSO reductase, domains 1-3"/>
    <property type="match status" value="1"/>
</dbReference>
<dbReference type="InterPro" id="IPR006656">
    <property type="entry name" value="Mopterin_OxRdtase"/>
</dbReference>
<keyword evidence="6" id="KW-0001">2Fe-2S</keyword>
<evidence type="ECO:0000259" key="13">
    <source>
        <dbReference type="PROSITE" id="PS51379"/>
    </source>
</evidence>
<dbReference type="PROSITE" id="PS00932">
    <property type="entry name" value="MOLYBDOPTERIN_PROK_3"/>
    <property type="match status" value="1"/>
</dbReference>
<keyword evidence="17" id="KW-1185">Reference proteome</keyword>
<dbReference type="Gene3D" id="2.40.40.20">
    <property type="match status" value="1"/>
</dbReference>
<feature type="domain" description="4Fe-4S ferredoxin-type" evidence="13">
    <location>
        <begin position="201"/>
        <end position="229"/>
    </location>
</feature>
<dbReference type="Pfam" id="PF00384">
    <property type="entry name" value="Molybdopterin"/>
    <property type="match status" value="1"/>
</dbReference>
<keyword evidence="11" id="KW-0411">Iron-sulfur</keyword>
<proteinExistence type="inferred from homology"/>
<feature type="domain" description="4Fe-4S ferredoxin-type" evidence="13">
    <location>
        <begin position="156"/>
        <end position="189"/>
    </location>
</feature>
<protein>
    <submittedName>
        <fullName evidence="16">Formate dehydrogenase subunit alpha</fullName>
    </submittedName>
</protein>
<dbReference type="PROSITE" id="PS00198">
    <property type="entry name" value="4FE4S_FER_1"/>
    <property type="match status" value="2"/>
</dbReference>
<dbReference type="Pfam" id="PF10588">
    <property type="entry name" value="NADH-G_4Fe-4S_3"/>
    <property type="match status" value="1"/>
</dbReference>
<dbReference type="Gene3D" id="2.20.25.90">
    <property type="entry name" value="ADC-like domains"/>
    <property type="match status" value="1"/>
</dbReference>
<dbReference type="Pfam" id="PF04879">
    <property type="entry name" value="Molybdop_Fe4S4"/>
    <property type="match status" value="1"/>
</dbReference>
<dbReference type="SUPFAM" id="SSF54862">
    <property type="entry name" value="4Fe-4S ferredoxins"/>
    <property type="match status" value="1"/>
</dbReference>
<dbReference type="InterPro" id="IPR009010">
    <property type="entry name" value="Asp_de-COase-like_dom_sf"/>
</dbReference>
<dbReference type="InterPro" id="IPR019574">
    <property type="entry name" value="NADH_UbQ_OxRdtase_Gsu_4Fe4S-bd"/>
</dbReference>
<dbReference type="GO" id="GO:0016020">
    <property type="term" value="C:membrane"/>
    <property type="evidence" value="ECO:0007669"/>
    <property type="project" value="TreeGrafter"/>
</dbReference>
<evidence type="ECO:0000256" key="10">
    <source>
        <dbReference type="ARBA" id="ARBA00023004"/>
    </source>
</evidence>
<dbReference type="InterPro" id="IPR036010">
    <property type="entry name" value="2Fe-2S_ferredoxin-like_sf"/>
</dbReference>
<dbReference type="SMART" id="SM00929">
    <property type="entry name" value="NADH-G_4Fe-4S_3"/>
    <property type="match status" value="1"/>
</dbReference>
<dbReference type="PROSITE" id="PS51379">
    <property type="entry name" value="4FE4S_FER_2"/>
    <property type="match status" value="2"/>
</dbReference>
<dbReference type="PANTHER" id="PTHR43105:SF14">
    <property type="entry name" value="FORMATE DEHYDROGENASE H"/>
    <property type="match status" value="1"/>
</dbReference>
<dbReference type="InterPro" id="IPR006655">
    <property type="entry name" value="Mopterin_OxRdtase_prok_CS"/>
</dbReference>
<dbReference type="CDD" id="cd00508">
    <property type="entry name" value="MopB_CT_Fdh-Nap-like"/>
    <property type="match status" value="1"/>
</dbReference>
<evidence type="ECO:0000256" key="1">
    <source>
        <dbReference type="ARBA" id="ARBA00001942"/>
    </source>
</evidence>
<evidence type="ECO:0000256" key="9">
    <source>
        <dbReference type="ARBA" id="ARBA00023002"/>
    </source>
</evidence>
<evidence type="ECO:0000256" key="6">
    <source>
        <dbReference type="ARBA" id="ARBA00022714"/>
    </source>
</evidence>
<evidence type="ECO:0000256" key="3">
    <source>
        <dbReference type="ARBA" id="ARBA00007023"/>
    </source>
</evidence>
<dbReference type="Gene3D" id="3.40.228.10">
    <property type="entry name" value="Dimethylsulfoxide Reductase, domain 2"/>
    <property type="match status" value="1"/>
</dbReference>
<evidence type="ECO:0000256" key="2">
    <source>
        <dbReference type="ARBA" id="ARBA00001966"/>
    </source>
</evidence>
<comment type="similarity">
    <text evidence="3">In the C-terminal section; belongs to the prokaryotic molybdopterin-containing oxidoreductase family.</text>
</comment>
<dbReference type="FunFam" id="3.40.228.10:FF:000002">
    <property type="entry name" value="Formate dehydrogenase subunit alpha"/>
    <property type="match status" value="1"/>
</dbReference>
<evidence type="ECO:0000259" key="14">
    <source>
        <dbReference type="PROSITE" id="PS51669"/>
    </source>
</evidence>
<dbReference type="InterPro" id="IPR041924">
    <property type="entry name" value="Formate_Dh-H_N"/>
</dbReference>
<evidence type="ECO:0000256" key="7">
    <source>
        <dbReference type="ARBA" id="ARBA00022723"/>
    </source>
</evidence>
<dbReference type="InterPro" id="IPR006478">
    <property type="entry name" value="Formate_DH_asu"/>
</dbReference>
<evidence type="ECO:0000256" key="8">
    <source>
        <dbReference type="ARBA" id="ARBA00022737"/>
    </source>
</evidence>
<comment type="cofactor">
    <cofactor evidence="2">
        <name>[4Fe-4S] cluster</name>
        <dbReference type="ChEBI" id="CHEBI:49883"/>
    </cofactor>
</comment>
<dbReference type="RefSeq" id="WP_173036783.1">
    <property type="nucleotide sequence ID" value="NZ_AP022870.1"/>
</dbReference>
<dbReference type="InterPro" id="IPR006963">
    <property type="entry name" value="Mopterin_OxRdtase_4Fe-4S_dom"/>
</dbReference>
<dbReference type="GO" id="GO:0022904">
    <property type="term" value="P:respiratory electron transport chain"/>
    <property type="evidence" value="ECO:0007669"/>
    <property type="project" value="TreeGrafter"/>
</dbReference>
<reference evidence="16 17" key="1">
    <citation type="submission" date="2020-03" db="EMBL/GenBank/DDBJ databases">
        <title>Whole genome shotgun sequence of Phytohabitans flavus NBRC 107702.</title>
        <authorList>
            <person name="Komaki H."/>
            <person name="Tamura T."/>
        </authorList>
    </citation>
    <scope>NUCLEOTIDE SEQUENCE [LARGE SCALE GENOMIC DNA]</scope>
    <source>
        <strain evidence="16 17">NBRC 107702</strain>
    </source>
</reference>
<dbReference type="SUPFAM" id="SSF50692">
    <property type="entry name" value="ADC-like"/>
    <property type="match status" value="1"/>
</dbReference>
<dbReference type="PROSITE" id="PS51839">
    <property type="entry name" value="4FE4S_HC3"/>
    <property type="match status" value="1"/>
</dbReference>
<comment type="cofactor">
    <cofactor evidence="1">
        <name>Mo-bis(molybdopterin guanine dinucleotide)</name>
        <dbReference type="ChEBI" id="CHEBI:60539"/>
    </cofactor>
</comment>
<dbReference type="FunFam" id="2.20.25.90:FF:000001">
    <property type="entry name" value="Formate dehydrogenase subunit alpha"/>
    <property type="match status" value="1"/>
</dbReference>
<name>A0A6F8XSQ9_9ACTN</name>
<sequence length="937" mass="101407">MSLLKEHDLGTPAKPGPATVSVEVDGMPVTVPEGTSVMRAAALSGIDVPKLCATDSLEAFGSCRLCLVEIDGRRGTPASCTTPVAEGMKVRTQTPKLEKLRQGVMELYISDHPLDCLTCSANGDCELQDMSGEVGLRQVRYGYDGANHLAEKTDSSNPYFDFEASKCIACSRCVRACGEVQGTFALTIEGRGFESKVSAGGKSFMDSECVSCGACVQACPTATLQEKSVIQLGMPSRSVITTCAYCGVGCSFKAELRGTELVRMVPHKDGGANEGHSCVKGRFAFGYATHPDRVLTPMVRESISDEWRVVDWDTAISYTATRLRGIQARHGTGAIGGITSSRTTNEEVYVVQKMIRAAFGNNNVDTCARVCHSPTGYGLKQTFGTSAGTQDFRSVAKADVIMVIGANPTDGHPVFASRMKRRLREGARLIVVDPRRIDLVRSPHIQAAHHLQLAPGTNVAVVNAMAHVVLTEGLVDQEFVAQRCEDFDGWAEFIARPENSPEAVEELTGVPAEELRAAARLYATGGNGAIYYGLGVTEHSQGSTMVMGMANLAMATGNIGREGVGVNPLRGQNNVQGSCDMGSFPHELPGYRHVSDDAVRAVFEDMWGSSLLPEPGLRIPNMFDAAIEGSFRAIFVQGEDIAQSDPNTKHVTAALRAMELVVVQDLFLNETAKFAHVFLPGTSFLEKDGTFTNAERRINRVRPVMAPKTGKHEWEIVAEIAQAMGYPMRYDHPREIMAEIAALTPTFSGVSFEKLDKLGSVQWPCDEKAPEGTPIMHMDGFVRGKGRFVQTPFVPTRERSTRKFPLILTTGRILSQYNVGAQTRRTQNVAWHPEDVLEIHPHDAEVRGIGDGDEVTLSSRVGATSLRAVLSDRMPVGVVYTTFHHPVTGANVVTTENSDWATNCPEYKVTAVQVGLKHSVAPVERAAEELRVPATVD</sequence>
<keyword evidence="7" id="KW-0479">Metal-binding</keyword>
<evidence type="ECO:0000256" key="5">
    <source>
        <dbReference type="ARBA" id="ARBA00022505"/>
    </source>
</evidence>
<dbReference type="InterPro" id="IPR017900">
    <property type="entry name" value="4Fe4S_Fe_S_CS"/>
</dbReference>
<dbReference type="InterPro" id="IPR001041">
    <property type="entry name" value="2Fe-2S_ferredoxin-type"/>
</dbReference>
<dbReference type="GO" id="GO:0008863">
    <property type="term" value="F:formate dehydrogenase (NAD+) activity"/>
    <property type="evidence" value="ECO:0007669"/>
    <property type="project" value="InterPro"/>
</dbReference>
<dbReference type="Gene3D" id="3.30.70.20">
    <property type="match status" value="1"/>
</dbReference>
<dbReference type="AlphaFoldDB" id="A0A6F8XSQ9"/>
<dbReference type="SMART" id="SM00926">
    <property type="entry name" value="Molybdop_Fe4S4"/>
    <property type="match status" value="1"/>
</dbReference>
<keyword evidence="9" id="KW-0560">Oxidoreductase</keyword>
<dbReference type="PROSITE" id="PS51669">
    <property type="entry name" value="4FE4S_MOW_BIS_MGD"/>
    <property type="match status" value="1"/>
</dbReference>
<dbReference type="GO" id="GO:0003954">
    <property type="term" value="F:NADH dehydrogenase activity"/>
    <property type="evidence" value="ECO:0007669"/>
    <property type="project" value="TreeGrafter"/>
</dbReference>
<evidence type="ECO:0000313" key="17">
    <source>
        <dbReference type="Proteomes" id="UP000502508"/>
    </source>
</evidence>
<evidence type="ECO:0000256" key="4">
    <source>
        <dbReference type="ARBA" id="ARBA00022485"/>
    </source>
</evidence>
<dbReference type="Gene3D" id="3.40.50.740">
    <property type="match status" value="1"/>
</dbReference>
<dbReference type="InterPro" id="IPR006657">
    <property type="entry name" value="MoPterin_dinucl-bd_dom"/>
</dbReference>
<dbReference type="Pfam" id="PF13510">
    <property type="entry name" value="Fer2_4"/>
    <property type="match status" value="1"/>
</dbReference>
<dbReference type="CDD" id="cd00207">
    <property type="entry name" value="fer2"/>
    <property type="match status" value="1"/>
</dbReference>
<feature type="domain" description="4Fe-4S Mo/W bis-MGD-type" evidence="14">
    <location>
        <begin position="236"/>
        <end position="292"/>
    </location>
</feature>
<dbReference type="CDD" id="cd02753">
    <property type="entry name" value="MopB_Formate-Dh-H"/>
    <property type="match status" value="1"/>
</dbReference>
<gene>
    <name evidence="16" type="ORF">Pflav_032390</name>
</gene>
<dbReference type="EMBL" id="AP022870">
    <property type="protein sequence ID" value="BCB76829.1"/>
    <property type="molecule type" value="Genomic_DNA"/>
</dbReference>
<dbReference type="InterPro" id="IPR017896">
    <property type="entry name" value="4Fe4S_Fe-S-bd"/>
</dbReference>
<dbReference type="PIRSF" id="PIRSF036643">
    <property type="entry name" value="FDH_alpha"/>
    <property type="match status" value="1"/>
</dbReference>
<keyword evidence="10" id="KW-0408">Iron</keyword>
<dbReference type="Pfam" id="PF01568">
    <property type="entry name" value="Molydop_binding"/>
    <property type="match status" value="1"/>
</dbReference>
<dbReference type="GO" id="GO:0051537">
    <property type="term" value="F:2 iron, 2 sulfur cluster binding"/>
    <property type="evidence" value="ECO:0007669"/>
    <property type="project" value="UniProtKB-KW"/>
</dbReference>
<dbReference type="PROSITE" id="PS51085">
    <property type="entry name" value="2FE2S_FER_2"/>
    <property type="match status" value="1"/>
</dbReference>
<keyword evidence="4" id="KW-0004">4Fe-4S</keyword>
<dbReference type="FunFam" id="3.10.20.740:FF:000005">
    <property type="entry name" value="NADH:ubiquinone oxidoreductase subunit"/>
    <property type="match status" value="1"/>
</dbReference>
<evidence type="ECO:0000259" key="15">
    <source>
        <dbReference type="PROSITE" id="PS51839"/>
    </source>
</evidence>
<reference evidence="16 17" key="2">
    <citation type="submission" date="2020-03" db="EMBL/GenBank/DDBJ databases">
        <authorList>
            <person name="Ichikawa N."/>
            <person name="Kimura A."/>
            <person name="Kitahashi Y."/>
            <person name="Uohara A."/>
        </authorList>
    </citation>
    <scope>NUCLEOTIDE SEQUENCE [LARGE SCALE GENOMIC DNA]</scope>
    <source>
        <strain evidence="16 17">NBRC 107702</strain>
    </source>
</reference>
<dbReference type="NCBIfam" id="TIGR01591">
    <property type="entry name" value="Fdh-alpha"/>
    <property type="match status" value="1"/>
</dbReference>
<dbReference type="GO" id="GO:0046872">
    <property type="term" value="F:metal ion binding"/>
    <property type="evidence" value="ECO:0007669"/>
    <property type="project" value="UniProtKB-KW"/>
</dbReference>
<dbReference type="GO" id="GO:0015942">
    <property type="term" value="P:formate metabolic process"/>
    <property type="evidence" value="ECO:0007669"/>
    <property type="project" value="InterPro"/>
</dbReference>
<dbReference type="Pfam" id="PF12838">
    <property type="entry name" value="Fer4_7"/>
    <property type="match status" value="1"/>
</dbReference>
<evidence type="ECO:0000259" key="12">
    <source>
        <dbReference type="PROSITE" id="PS51085"/>
    </source>
</evidence>
<evidence type="ECO:0000256" key="11">
    <source>
        <dbReference type="ARBA" id="ARBA00023014"/>
    </source>
</evidence>
<dbReference type="PANTHER" id="PTHR43105">
    <property type="entry name" value="RESPIRATORY NITRATE REDUCTASE"/>
    <property type="match status" value="1"/>
</dbReference>
<dbReference type="GO" id="GO:0043546">
    <property type="term" value="F:molybdopterin cofactor binding"/>
    <property type="evidence" value="ECO:0007669"/>
    <property type="project" value="InterPro"/>
</dbReference>
<dbReference type="Gene3D" id="3.10.20.740">
    <property type="match status" value="1"/>
</dbReference>
<feature type="domain" description="2Fe-2S ferredoxin-type" evidence="12">
    <location>
        <begin position="18"/>
        <end position="96"/>
    </location>
</feature>
<accession>A0A6F8XSQ9</accession>
<dbReference type="KEGG" id="pfla:Pflav_032390"/>
<organism evidence="16 17">
    <name type="scientific">Phytohabitans flavus</name>
    <dbReference type="NCBI Taxonomy" id="1076124"/>
    <lineage>
        <taxon>Bacteria</taxon>
        <taxon>Bacillati</taxon>
        <taxon>Actinomycetota</taxon>
        <taxon>Actinomycetes</taxon>
        <taxon>Micromonosporales</taxon>
        <taxon>Micromonosporaceae</taxon>
    </lineage>
</organism>
<evidence type="ECO:0000313" key="16">
    <source>
        <dbReference type="EMBL" id="BCB76829.1"/>
    </source>
</evidence>
<feature type="domain" description="4Fe-4S His(Cys)3-ligated-type" evidence="15">
    <location>
        <begin position="96"/>
        <end position="135"/>
    </location>
</feature>
<dbReference type="FunFam" id="3.30.70.20:FF:000035">
    <property type="entry name" value="Iron hydrogenase 1"/>
    <property type="match status" value="1"/>
</dbReference>
<dbReference type="GO" id="GO:0051539">
    <property type="term" value="F:4 iron, 4 sulfur cluster binding"/>
    <property type="evidence" value="ECO:0007669"/>
    <property type="project" value="UniProtKB-KW"/>
</dbReference>